<dbReference type="GO" id="GO:0016627">
    <property type="term" value="F:oxidoreductase activity, acting on the CH-CH group of donors"/>
    <property type="evidence" value="ECO:0007669"/>
    <property type="project" value="TreeGrafter"/>
</dbReference>
<evidence type="ECO:0000313" key="4">
    <source>
        <dbReference type="Proteomes" id="UP000219482"/>
    </source>
</evidence>
<dbReference type="InterPro" id="IPR012349">
    <property type="entry name" value="Split_barrel_FMN-bd"/>
</dbReference>
<dbReference type="PANTHER" id="PTHR35176">
    <property type="entry name" value="HEME OXYGENASE HI_0854-RELATED"/>
    <property type="match status" value="1"/>
</dbReference>
<evidence type="ECO:0000313" key="3">
    <source>
        <dbReference type="EMBL" id="SOD94615.1"/>
    </source>
</evidence>
<dbReference type="NCBIfam" id="TIGR03666">
    <property type="entry name" value="Rv2061_F420"/>
    <property type="match status" value="1"/>
</dbReference>
<dbReference type="Pfam" id="PF01243">
    <property type="entry name" value="PNPOx_N"/>
    <property type="match status" value="1"/>
</dbReference>
<dbReference type="RefSeq" id="WP_200814530.1">
    <property type="nucleotide sequence ID" value="NZ_OCNK01000001.1"/>
</dbReference>
<gene>
    <name evidence="3" type="ORF">SAMN06272739_0927</name>
</gene>
<organism evidence="3 4">
    <name type="scientific">Blastococcus haudaquaticus</name>
    <dbReference type="NCBI Taxonomy" id="1938745"/>
    <lineage>
        <taxon>Bacteria</taxon>
        <taxon>Bacillati</taxon>
        <taxon>Actinomycetota</taxon>
        <taxon>Actinomycetes</taxon>
        <taxon>Geodermatophilales</taxon>
        <taxon>Geodermatophilaceae</taxon>
        <taxon>Blastococcus</taxon>
    </lineage>
</organism>
<protein>
    <recommendedName>
        <fullName evidence="2">Pyridoxamine 5'-phosphate oxidase N-terminal domain-containing protein</fullName>
    </recommendedName>
</protein>
<dbReference type="AlphaFoldDB" id="A0A286GGE8"/>
<evidence type="ECO:0000259" key="2">
    <source>
        <dbReference type="Pfam" id="PF01243"/>
    </source>
</evidence>
<dbReference type="EMBL" id="OCNK01000001">
    <property type="protein sequence ID" value="SOD94615.1"/>
    <property type="molecule type" value="Genomic_DNA"/>
</dbReference>
<proteinExistence type="predicted"/>
<feature type="domain" description="Pyridoxamine 5'-phosphate oxidase N-terminal" evidence="2">
    <location>
        <begin position="7"/>
        <end position="94"/>
    </location>
</feature>
<keyword evidence="4" id="KW-1185">Reference proteome</keyword>
<dbReference type="GO" id="GO:0070967">
    <property type="term" value="F:coenzyme F420 binding"/>
    <property type="evidence" value="ECO:0007669"/>
    <property type="project" value="TreeGrafter"/>
</dbReference>
<evidence type="ECO:0000256" key="1">
    <source>
        <dbReference type="ARBA" id="ARBA00023002"/>
    </source>
</evidence>
<keyword evidence="1" id="KW-0560">Oxidoreductase</keyword>
<dbReference type="Proteomes" id="UP000219482">
    <property type="component" value="Unassembled WGS sequence"/>
</dbReference>
<dbReference type="Gene3D" id="2.30.110.10">
    <property type="entry name" value="Electron Transport, Fmn-binding Protein, Chain A"/>
    <property type="match status" value="1"/>
</dbReference>
<dbReference type="InterPro" id="IPR011576">
    <property type="entry name" value="Pyridox_Oxase_N"/>
</dbReference>
<dbReference type="GO" id="GO:0005829">
    <property type="term" value="C:cytosol"/>
    <property type="evidence" value="ECO:0007669"/>
    <property type="project" value="TreeGrafter"/>
</dbReference>
<dbReference type="PANTHER" id="PTHR35176:SF11">
    <property type="entry name" value="PYRIDOXAMINE 5'-PHOSPHATE OXIDASE FAMILY PROTEIN"/>
    <property type="match status" value="1"/>
</dbReference>
<dbReference type="SUPFAM" id="SSF50475">
    <property type="entry name" value="FMN-binding split barrel"/>
    <property type="match status" value="1"/>
</dbReference>
<name>A0A286GGE8_9ACTN</name>
<sequence>MDSLLPLADSRFVSLTTFRRSGEPVSTPVWVGRAGAALVVLTPAGSGKVTRLRSDPRVQIRPCGRFGKVADGVEPVDGTAELREAPADVDGARTVIRRTYPLESRIVLGIERLVERLRRRPRTERLALLIT</sequence>
<dbReference type="InterPro" id="IPR052019">
    <property type="entry name" value="F420H2_bilvrd_red/Heme_oxyg"/>
</dbReference>
<dbReference type="InterPro" id="IPR019965">
    <property type="entry name" value="PPOX_F420-dep_Rv2061_put"/>
</dbReference>
<accession>A0A286GGE8</accession>
<reference evidence="4" key="1">
    <citation type="submission" date="2017-09" db="EMBL/GenBank/DDBJ databases">
        <authorList>
            <person name="Varghese N."/>
            <person name="Submissions S."/>
        </authorList>
    </citation>
    <scope>NUCLEOTIDE SEQUENCE [LARGE SCALE GENOMIC DNA]</scope>
    <source>
        <strain evidence="4">DSM 44270</strain>
    </source>
</reference>